<gene>
    <name evidence="1" type="ORF">PBR20603_02846</name>
</gene>
<sequence>MDINACPPGGIASGSFSATVPRCEGAPPEAVRLAAFGPVTGHDGSGAPLPGVGPHDFSLAQPVYGAASPRANREVVHMWSTPRADAAQFVVRACPSAWCATQSWLASRLCGALGLATPTALLVRGCSLAFDGTHAPERLYLATTYLPAYRALGQWLEGDAAWRVIDGGRGGAGDACKQARHEAREIGWQMEQRVANAAQARADAQAYAAIVKARNDRRAMLCRALPDVYQCALERHYIAALWLGNRDLCNASMGNIGVWRDKNDLPYIMTVDFSTCLGLAVQGEREAEGDGVVRRRGQAFASLGAPRCPGRAERSDTSHYGSVILEGALADLTQFRHGEYCAPFARRLSRWTCAADSKTALDELKDPTGVRALAAEMAYRLARIGAPDILPWAASASDIARALPAGNGSDRSTEDPDSQVHRILSRRDCLVTLLGGKSAAQAWEQLYPTRAAAIKAQQSPFLTPEREA</sequence>
<evidence type="ECO:0000313" key="2">
    <source>
        <dbReference type="Proteomes" id="UP000382040"/>
    </source>
</evidence>
<name>A0A5E5BX29_9BURK</name>
<evidence type="ECO:0000313" key="1">
    <source>
        <dbReference type="EMBL" id="VVE88883.1"/>
    </source>
</evidence>
<proteinExistence type="predicted"/>
<dbReference type="EMBL" id="CABPST010000006">
    <property type="protein sequence ID" value="VVE88883.1"/>
    <property type="molecule type" value="Genomic_DNA"/>
</dbReference>
<dbReference type="RefSeq" id="WP_150560144.1">
    <property type="nucleotide sequence ID" value="NZ_CABPST010000006.1"/>
</dbReference>
<organism evidence="1 2">
    <name type="scientific">Pandoraea bronchicola</name>
    <dbReference type="NCBI Taxonomy" id="2508287"/>
    <lineage>
        <taxon>Bacteria</taxon>
        <taxon>Pseudomonadati</taxon>
        <taxon>Pseudomonadota</taxon>
        <taxon>Betaproteobacteria</taxon>
        <taxon>Burkholderiales</taxon>
        <taxon>Burkholderiaceae</taxon>
        <taxon>Pandoraea</taxon>
    </lineage>
</organism>
<accession>A0A5E5BX29</accession>
<dbReference type="OrthoDB" id="8934796at2"/>
<reference evidence="1 2" key="1">
    <citation type="submission" date="2019-08" db="EMBL/GenBank/DDBJ databases">
        <authorList>
            <person name="Peeters C."/>
        </authorList>
    </citation>
    <scope>NUCLEOTIDE SEQUENCE [LARGE SCALE GENOMIC DNA]</scope>
    <source>
        <strain evidence="1 2">LMG 20603</strain>
    </source>
</reference>
<keyword evidence="2" id="KW-1185">Reference proteome</keyword>
<dbReference type="AlphaFoldDB" id="A0A5E5BX29"/>
<dbReference type="Proteomes" id="UP000382040">
    <property type="component" value="Unassembled WGS sequence"/>
</dbReference>
<protein>
    <submittedName>
        <fullName evidence="1">Uncharacterized protein</fullName>
    </submittedName>
</protein>